<name>A0A8X6GFS4_TRICU</name>
<gene>
    <name evidence="1" type="ORF">TNCT_624111</name>
</gene>
<keyword evidence="2" id="KW-1185">Reference proteome</keyword>
<evidence type="ECO:0000313" key="2">
    <source>
        <dbReference type="Proteomes" id="UP000887116"/>
    </source>
</evidence>
<dbReference type="AlphaFoldDB" id="A0A8X6GFS4"/>
<proteinExistence type="predicted"/>
<reference evidence="1" key="1">
    <citation type="submission" date="2020-07" db="EMBL/GenBank/DDBJ databases">
        <title>Multicomponent nature underlies the extraordinary mechanical properties of spider dragline silk.</title>
        <authorList>
            <person name="Kono N."/>
            <person name="Nakamura H."/>
            <person name="Mori M."/>
            <person name="Yoshida Y."/>
            <person name="Ohtoshi R."/>
            <person name="Malay A.D."/>
            <person name="Moran D.A.P."/>
            <person name="Tomita M."/>
            <person name="Numata K."/>
            <person name="Arakawa K."/>
        </authorList>
    </citation>
    <scope>NUCLEOTIDE SEQUENCE</scope>
</reference>
<accession>A0A8X6GFS4</accession>
<organism evidence="1 2">
    <name type="scientific">Trichonephila clavata</name>
    <name type="common">Joro spider</name>
    <name type="synonym">Nephila clavata</name>
    <dbReference type="NCBI Taxonomy" id="2740835"/>
    <lineage>
        <taxon>Eukaryota</taxon>
        <taxon>Metazoa</taxon>
        <taxon>Ecdysozoa</taxon>
        <taxon>Arthropoda</taxon>
        <taxon>Chelicerata</taxon>
        <taxon>Arachnida</taxon>
        <taxon>Araneae</taxon>
        <taxon>Araneomorphae</taxon>
        <taxon>Entelegynae</taxon>
        <taxon>Araneoidea</taxon>
        <taxon>Nephilidae</taxon>
        <taxon>Trichonephila</taxon>
    </lineage>
</organism>
<dbReference type="Proteomes" id="UP000887116">
    <property type="component" value="Unassembled WGS sequence"/>
</dbReference>
<sequence length="89" mass="10218">MHVGRCTVWTELSTKKNPVLLNISKFFNDIILAHVIGRERFDDLSFEYTDRLLAALREIIDVVNYTVIKDGENLILNVDLIKEGLELVS</sequence>
<protein>
    <submittedName>
        <fullName evidence="1">Uncharacterized protein</fullName>
    </submittedName>
</protein>
<evidence type="ECO:0000313" key="1">
    <source>
        <dbReference type="EMBL" id="GFR03018.1"/>
    </source>
</evidence>
<comment type="caution">
    <text evidence="1">The sequence shown here is derived from an EMBL/GenBank/DDBJ whole genome shotgun (WGS) entry which is preliminary data.</text>
</comment>
<dbReference type="EMBL" id="BMAO01025479">
    <property type="protein sequence ID" value="GFR03018.1"/>
    <property type="molecule type" value="Genomic_DNA"/>
</dbReference>